<keyword evidence="9" id="KW-1185">Reference proteome</keyword>
<evidence type="ECO:0000259" key="6">
    <source>
        <dbReference type="PROSITE" id="PS51898"/>
    </source>
</evidence>
<dbReference type="InterPro" id="IPR044068">
    <property type="entry name" value="CB"/>
</dbReference>
<feature type="domain" description="Core-binding (CB)" evidence="7">
    <location>
        <begin position="95"/>
        <end position="175"/>
    </location>
</feature>
<dbReference type="SUPFAM" id="SSF56349">
    <property type="entry name" value="DNA breaking-rejoining enzymes"/>
    <property type="match status" value="1"/>
</dbReference>
<evidence type="ECO:0000259" key="7">
    <source>
        <dbReference type="PROSITE" id="PS51900"/>
    </source>
</evidence>
<proteinExistence type="inferred from homology"/>
<evidence type="ECO:0000256" key="4">
    <source>
        <dbReference type="ARBA" id="ARBA00023172"/>
    </source>
</evidence>
<dbReference type="AlphaFoldDB" id="A0A1M7KIM6"/>
<dbReference type="RefSeq" id="WP_073038074.1">
    <property type="nucleotide sequence ID" value="NZ_BMLR01000027.1"/>
</dbReference>
<evidence type="ECO:0000256" key="5">
    <source>
        <dbReference type="PROSITE-ProRule" id="PRU01248"/>
    </source>
</evidence>
<dbReference type="GO" id="GO:0003677">
    <property type="term" value="F:DNA binding"/>
    <property type="evidence" value="ECO:0007669"/>
    <property type="project" value="UniProtKB-UniRule"/>
</dbReference>
<dbReference type="EMBL" id="FRBR01000029">
    <property type="protein sequence ID" value="SHM65245.1"/>
    <property type="molecule type" value="Genomic_DNA"/>
</dbReference>
<organism evidence="8 9">
    <name type="scientific">Roseovarius pacificus</name>
    <dbReference type="NCBI Taxonomy" id="337701"/>
    <lineage>
        <taxon>Bacteria</taxon>
        <taxon>Pseudomonadati</taxon>
        <taxon>Pseudomonadota</taxon>
        <taxon>Alphaproteobacteria</taxon>
        <taxon>Rhodobacterales</taxon>
        <taxon>Roseobacteraceae</taxon>
        <taxon>Roseovarius</taxon>
    </lineage>
</organism>
<sequence>MPKLTKRRVDSFEIRAKAYFEWDSEIKGFGVRIMPSGTKTYQVQYRKGGRTRRASIGRHGNITADQARNRAKEIMGELSKGENPVEEIAQHRRAPTVAALCERFFTDHVQHRCKASTQSEYRRAIDLFINPAIGNFKVVDVERRDVSELHHKMRDKPYQANRVLGVLSKMFNLAEVWGLRPDGSNPCRHVPKYREEKRERFLSQYELQRLGQTLAEVECDGSETPYVIAAFRLLILTGCRLGEIQTLQWDFITDQGMELPDTKTGARRIPLPQAARAVLSALPRLPDNPYVIAGKVPGRYCTDLQHPWRRIRARAGLDDVRIHDLRHTYASNAVSSGMPIQMVGRLLGHTQIQTTMRYAHLADDPVRRAAEENAERLNGFVSGGHVGRPPLKLVGQ</sequence>
<evidence type="ECO:0000313" key="9">
    <source>
        <dbReference type="Proteomes" id="UP000183974"/>
    </source>
</evidence>
<dbReference type="InterPro" id="IPR050808">
    <property type="entry name" value="Phage_Integrase"/>
</dbReference>
<comment type="similarity">
    <text evidence="1">Belongs to the 'phage' integrase family.</text>
</comment>
<dbReference type="InterPro" id="IPR002104">
    <property type="entry name" value="Integrase_catalytic"/>
</dbReference>
<dbReference type="GO" id="GO:0015074">
    <property type="term" value="P:DNA integration"/>
    <property type="evidence" value="ECO:0007669"/>
    <property type="project" value="UniProtKB-KW"/>
</dbReference>
<dbReference type="Gene3D" id="3.30.160.390">
    <property type="entry name" value="Integrase, DNA-binding domain"/>
    <property type="match status" value="1"/>
</dbReference>
<keyword evidence="4" id="KW-0233">DNA recombination</keyword>
<dbReference type="InterPro" id="IPR025166">
    <property type="entry name" value="Integrase_DNA_bind_dom"/>
</dbReference>
<dbReference type="InterPro" id="IPR004107">
    <property type="entry name" value="Integrase_SAM-like_N"/>
</dbReference>
<dbReference type="Gene3D" id="1.10.150.130">
    <property type="match status" value="1"/>
</dbReference>
<dbReference type="InterPro" id="IPR011010">
    <property type="entry name" value="DNA_brk_join_enz"/>
</dbReference>
<accession>A0A1M7KIM6</accession>
<dbReference type="Proteomes" id="UP000183974">
    <property type="component" value="Unassembled WGS sequence"/>
</dbReference>
<dbReference type="CDD" id="cd00796">
    <property type="entry name" value="INT_Rci_Hp1_C"/>
    <property type="match status" value="1"/>
</dbReference>
<name>A0A1M7KIM6_9RHOB</name>
<dbReference type="InterPro" id="IPR013762">
    <property type="entry name" value="Integrase-like_cat_sf"/>
</dbReference>
<dbReference type="OrthoDB" id="6388170at2"/>
<keyword evidence="2" id="KW-0229">DNA integration</keyword>
<dbReference type="PROSITE" id="PS51900">
    <property type="entry name" value="CB"/>
    <property type="match status" value="1"/>
</dbReference>
<dbReference type="Pfam" id="PF13356">
    <property type="entry name" value="Arm-DNA-bind_3"/>
    <property type="match status" value="1"/>
</dbReference>
<dbReference type="PROSITE" id="PS51898">
    <property type="entry name" value="TYR_RECOMBINASE"/>
    <property type="match status" value="1"/>
</dbReference>
<dbReference type="GO" id="GO:0006310">
    <property type="term" value="P:DNA recombination"/>
    <property type="evidence" value="ECO:0007669"/>
    <property type="project" value="UniProtKB-KW"/>
</dbReference>
<dbReference type="Gene3D" id="1.10.443.10">
    <property type="entry name" value="Intergrase catalytic core"/>
    <property type="match status" value="1"/>
</dbReference>
<dbReference type="InterPro" id="IPR010998">
    <property type="entry name" value="Integrase_recombinase_N"/>
</dbReference>
<evidence type="ECO:0000313" key="8">
    <source>
        <dbReference type="EMBL" id="SHM65245.1"/>
    </source>
</evidence>
<evidence type="ECO:0000256" key="3">
    <source>
        <dbReference type="ARBA" id="ARBA00023125"/>
    </source>
</evidence>
<dbReference type="Pfam" id="PF00589">
    <property type="entry name" value="Phage_integrase"/>
    <property type="match status" value="1"/>
</dbReference>
<keyword evidence="3 5" id="KW-0238">DNA-binding</keyword>
<evidence type="ECO:0000256" key="1">
    <source>
        <dbReference type="ARBA" id="ARBA00008857"/>
    </source>
</evidence>
<dbReference type="PANTHER" id="PTHR30629:SF2">
    <property type="entry name" value="PROPHAGE INTEGRASE INTS-RELATED"/>
    <property type="match status" value="1"/>
</dbReference>
<protein>
    <submittedName>
        <fullName evidence="8">Site-specific recombinase XerD</fullName>
    </submittedName>
</protein>
<dbReference type="InterPro" id="IPR038488">
    <property type="entry name" value="Integrase_DNA-bd_sf"/>
</dbReference>
<dbReference type="PANTHER" id="PTHR30629">
    <property type="entry name" value="PROPHAGE INTEGRASE"/>
    <property type="match status" value="1"/>
</dbReference>
<evidence type="ECO:0000256" key="2">
    <source>
        <dbReference type="ARBA" id="ARBA00022908"/>
    </source>
</evidence>
<gene>
    <name evidence="8" type="ORF">SAMN05444398_1292</name>
</gene>
<reference evidence="8 9" key="1">
    <citation type="submission" date="2016-11" db="EMBL/GenBank/DDBJ databases">
        <authorList>
            <person name="Jaros S."/>
            <person name="Januszkiewicz K."/>
            <person name="Wedrychowicz H."/>
        </authorList>
    </citation>
    <scope>NUCLEOTIDE SEQUENCE [LARGE SCALE GENOMIC DNA]</scope>
    <source>
        <strain evidence="8 9">DSM 29589</strain>
    </source>
</reference>
<dbReference type="STRING" id="337701.SAMN05444398_1292"/>
<feature type="domain" description="Tyr recombinase" evidence="6">
    <location>
        <begin position="197"/>
        <end position="371"/>
    </location>
</feature>
<dbReference type="Pfam" id="PF14659">
    <property type="entry name" value="Phage_int_SAM_3"/>
    <property type="match status" value="1"/>
</dbReference>